<dbReference type="Proteomes" id="UP001500390">
    <property type="component" value="Unassembled WGS sequence"/>
</dbReference>
<proteinExistence type="predicted"/>
<dbReference type="EMBL" id="BAABFX010000020">
    <property type="protein sequence ID" value="GAA4392815.1"/>
    <property type="molecule type" value="Genomic_DNA"/>
</dbReference>
<comment type="caution">
    <text evidence="2">The sequence shown here is derived from an EMBL/GenBank/DDBJ whole genome shotgun (WGS) entry which is preliminary data.</text>
</comment>
<evidence type="ECO:0000256" key="1">
    <source>
        <dbReference type="SAM" id="MobiDB-lite"/>
    </source>
</evidence>
<name>A0ABP8JLX7_9MICO</name>
<reference evidence="3" key="1">
    <citation type="journal article" date="2019" name="Int. J. Syst. Evol. Microbiol.">
        <title>The Global Catalogue of Microorganisms (GCM) 10K type strain sequencing project: providing services to taxonomists for standard genome sequencing and annotation.</title>
        <authorList>
            <consortium name="The Broad Institute Genomics Platform"/>
            <consortium name="The Broad Institute Genome Sequencing Center for Infectious Disease"/>
            <person name="Wu L."/>
            <person name="Ma J."/>
        </authorList>
    </citation>
    <scope>NUCLEOTIDE SEQUENCE [LARGE SCALE GENOMIC DNA]</scope>
    <source>
        <strain evidence="3">JCM 17738</strain>
    </source>
</reference>
<accession>A0ABP8JLX7</accession>
<organism evidence="2 3">
    <name type="scientific">Ornithinibacter aureus</name>
    <dbReference type="NCBI Taxonomy" id="622664"/>
    <lineage>
        <taxon>Bacteria</taxon>
        <taxon>Bacillati</taxon>
        <taxon>Actinomycetota</taxon>
        <taxon>Actinomycetes</taxon>
        <taxon>Micrococcales</taxon>
        <taxon>Intrasporangiaceae</taxon>
        <taxon>Ornithinibacter</taxon>
    </lineage>
</organism>
<evidence type="ECO:0000313" key="3">
    <source>
        <dbReference type="Proteomes" id="UP001500390"/>
    </source>
</evidence>
<feature type="region of interest" description="Disordered" evidence="1">
    <location>
        <begin position="1"/>
        <end position="24"/>
    </location>
</feature>
<gene>
    <name evidence="2" type="ORF">GCM10023153_12270</name>
</gene>
<sequence>MHPGGTFGDPGADAGRAASGDLVAPPARTELDRIRRRWAELPIAAAEQRMPVLRHLLADLAPRTVPRLLALQPPERPQAEVAGAQEVAEVPDLGPAVVVDQLSVLVWDAYAQGNGDGIPELLTAARRALS</sequence>
<protein>
    <submittedName>
        <fullName evidence="2">Uncharacterized protein</fullName>
    </submittedName>
</protein>
<evidence type="ECO:0000313" key="2">
    <source>
        <dbReference type="EMBL" id="GAA4392815.1"/>
    </source>
</evidence>
<keyword evidence="3" id="KW-1185">Reference proteome</keyword>